<keyword evidence="1" id="KW-0689">Ribosomal protein</keyword>
<dbReference type="OrthoDB" id="10254627at2759"/>
<dbReference type="Proteomes" id="UP001151699">
    <property type="component" value="Unassembled WGS sequence"/>
</dbReference>
<dbReference type="GO" id="GO:0005840">
    <property type="term" value="C:ribosome"/>
    <property type="evidence" value="ECO:0007669"/>
    <property type="project" value="UniProtKB-KW"/>
</dbReference>
<evidence type="ECO:0000313" key="1">
    <source>
        <dbReference type="EMBL" id="KAJ6632810.1"/>
    </source>
</evidence>
<dbReference type="EMBL" id="WJQU01002473">
    <property type="protein sequence ID" value="KAJ6632810.1"/>
    <property type="molecule type" value="Genomic_DNA"/>
</dbReference>
<keyword evidence="1" id="KW-0687">Ribonucleoprotein</keyword>
<feature type="non-terminal residue" evidence="1">
    <location>
        <position position="1"/>
    </location>
</feature>
<dbReference type="AlphaFoldDB" id="A0A9Q0MK54"/>
<reference evidence="1" key="1">
    <citation type="submission" date="2022-07" db="EMBL/GenBank/DDBJ databases">
        <authorList>
            <person name="Trinca V."/>
            <person name="Uliana J.V.C."/>
            <person name="Torres T.T."/>
            <person name="Ward R.J."/>
            <person name="Monesi N."/>
        </authorList>
    </citation>
    <scope>NUCLEOTIDE SEQUENCE</scope>
    <source>
        <strain evidence="1">HSMRA1968</strain>
        <tissue evidence="1">Whole embryos</tissue>
    </source>
</reference>
<comment type="caution">
    <text evidence="1">The sequence shown here is derived from an EMBL/GenBank/DDBJ whole genome shotgun (WGS) entry which is preliminary data.</text>
</comment>
<name>A0A9Q0MK54_9DIPT</name>
<proteinExistence type="predicted"/>
<sequence length="105" mass="12004">MSINSIFLRTLPQSNVLKSWKHLRSSQVGCLFNVLPSSGYVTNVTATAVPKDTKAISKVMRAYLERAQEHDEFMKIQQDEFRIGKRHLANMMGEDPETFTQEDVD</sequence>
<keyword evidence="2" id="KW-1185">Reference proteome</keyword>
<accession>A0A9Q0MK54</accession>
<protein>
    <submittedName>
        <fullName evidence="1">28S ribosomal protein S9, mitochondrial</fullName>
    </submittedName>
</protein>
<organism evidence="1 2">
    <name type="scientific">Pseudolycoriella hygida</name>
    <dbReference type="NCBI Taxonomy" id="35572"/>
    <lineage>
        <taxon>Eukaryota</taxon>
        <taxon>Metazoa</taxon>
        <taxon>Ecdysozoa</taxon>
        <taxon>Arthropoda</taxon>
        <taxon>Hexapoda</taxon>
        <taxon>Insecta</taxon>
        <taxon>Pterygota</taxon>
        <taxon>Neoptera</taxon>
        <taxon>Endopterygota</taxon>
        <taxon>Diptera</taxon>
        <taxon>Nematocera</taxon>
        <taxon>Sciaroidea</taxon>
        <taxon>Sciaridae</taxon>
        <taxon>Pseudolycoriella</taxon>
    </lineage>
</organism>
<evidence type="ECO:0000313" key="2">
    <source>
        <dbReference type="Proteomes" id="UP001151699"/>
    </source>
</evidence>
<gene>
    <name evidence="1" type="primary">MRPS9</name>
    <name evidence="1" type="ORF">Bhyg_16350</name>
</gene>